<dbReference type="Gene3D" id="3.40.50.620">
    <property type="entry name" value="HUPs"/>
    <property type="match status" value="1"/>
</dbReference>
<dbReference type="SUPFAM" id="SSF52402">
    <property type="entry name" value="Adenine nucleotide alpha hydrolases-like"/>
    <property type="match status" value="1"/>
</dbReference>
<evidence type="ECO:0000256" key="1">
    <source>
        <dbReference type="ARBA" id="ARBA00009732"/>
    </source>
</evidence>
<feature type="domain" description="Phosphoadenosine phosphosulphate reductase" evidence="3">
    <location>
        <begin position="42"/>
        <end position="200"/>
    </location>
</feature>
<comment type="similarity">
    <text evidence="1">Belongs to the PAPS reductase family. CysH subfamily.</text>
</comment>
<dbReference type="RefSeq" id="WP_368376361.1">
    <property type="nucleotide sequence ID" value="NZ_JBFRYB010000001.1"/>
</dbReference>
<dbReference type="PANTHER" id="PTHR46509:SF1">
    <property type="entry name" value="PHOSPHOADENOSINE PHOSPHOSULFATE REDUCTASE"/>
    <property type="match status" value="1"/>
</dbReference>
<dbReference type="EMBL" id="JBFRYB010000001">
    <property type="protein sequence ID" value="MEX1666278.1"/>
    <property type="molecule type" value="Genomic_DNA"/>
</dbReference>
<evidence type="ECO:0000313" key="4">
    <source>
        <dbReference type="EMBL" id="MEX1666278.1"/>
    </source>
</evidence>
<dbReference type="PANTHER" id="PTHR46509">
    <property type="entry name" value="PHOSPHOADENOSINE PHOSPHOSULFATE REDUCTASE"/>
    <property type="match status" value="1"/>
</dbReference>
<keyword evidence="5" id="KW-1185">Reference proteome</keyword>
<dbReference type="Proteomes" id="UP001557484">
    <property type="component" value="Unassembled WGS sequence"/>
</dbReference>
<gene>
    <name evidence="4" type="ORF">AB4875_12340</name>
</gene>
<dbReference type="InterPro" id="IPR002500">
    <property type="entry name" value="PAPS_reduct_dom"/>
</dbReference>
<comment type="pathway">
    <text evidence="2">Sulfur metabolism; hydrogen sulfide biosynthesis; sulfite from sulfate.</text>
</comment>
<evidence type="ECO:0000313" key="5">
    <source>
        <dbReference type="Proteomes" id="UP001557484"/>
    </source>
</evidence>
<comment type="caution">
    <text evidence="4">The sequence shown here is derived from an EMBL/GenBank/DDBJ whole genome shotgun (WGS) entry which is preliminary data.</text>
</comment>
<evidence type="ECO:0000256" key="2">
    <source>
        <dbReference type="ARBA" id="ARBA00024327"/>
    </source>
</evidence>
<dbReference type="Pfam" id="PF01507">
    <property type="entry name" value="PAPS_reduct"/>
    <property type="match status" value="1"/>
</dbReference>
<evidence type="ECO:0000259" key="3">
    <source>
        <dbReference type="Pfam" id="PF01507"/>
    </source>
</evidence>
<reference evidence="4 5" key="1">
    <citation type="journal article" date="2011" name="Int. J. Syst. Evol. Microbiol.">
        <title>Zhongshania antarctica gen. nov., sp. nov. and Zhongshania guokunii sp. nov., gammaproteobacteria respectively isolated from coastal attached (fast) ice and surface seawater of the Antarctic.</title>
        <authorList>
            <person name="Li H.J."/>
            <person name="Zhang X.Y."/>
            <person name="Chen C.X."/>
            <person name="Zhang Y.J."/>
            <person name="Gao Z.M."/>
            <person name="Yu Y."/>
            <person name="Chen X.L."/>
            <person name="Chen B."/>
            <person name="Zhang Y.Z."/>
        </authorList>
    </citation>
    <scope>NUCLEOTIDE SEQUENCE [LARGE SCALE GENOMIC DNA]</scope>
    <source>
        <strain evidence="4 5">R06B22</strain>
    </source>
</reference>
<sequence>MIRLELMKMMDLDLKALNAELRHKSAADIIKWAMSLGEPMMGSTSFAPNAAVMLKLITDVAPEMPVVWADSGYNVPDTYRVAEQLKKLLNPNLKLYIPEITAEHRNAIMGGIPHPDDNPDLHKEFTRQVKLEPFSRAFADLAPKIWVTGIRKEETAFRQNLDILSWDGRGILKVAPIFYWTEADVLAFMAEHKLPSSKHYFDPTKVAENRECGLHTSA</sequence>
<name>A0ABV3TXF4_9GAMM</name>
<accession>A0ABV3TXF4</accession>
<proteinExistence type="inferred from homology"/>
<dbReference type="InterPro" id="IPR014729">
    <property type="entry name" value="Rossmann-like_a/b/a_fold"/>
</dbReference>
<organism evidence="4 5">
    <name type="scientific">Zhongshania arctica</name>
    <dbReference type="NCBI Taxonomy" id="3238302"/>
    <lineage>
        <taxon>Bacteria</taxon>
        <taxon>Pseudomonadati</taxon>
        <taxon>Pseudomonadota</taxon>
        <taxon>Gammaproteobacteria</taxon>
        <taxon>Cellvibrionales</taxon>
        <taxon>Spongiibacteraceae</taxon>
        <taxon>Zhongshania</taxon>
    </lineage>
</organism>
<protein>
    <submittedName>
        <fullName evidence="4">Phosphoadenosine phosphosulfate reductase family protein</fullName>
    </submittedName>
</protein>